<feature type="compositionally biased region" description="Low complexity" evidence="3">
    <location>
        <begin position="705"/>
        <end position="714"/>
    </location>
</feature>
<gene>
    <name evidence="5" type="ORF">IscW_ISCW011197</name>
</gene>
<dbReference type="Pfam" id="PF02174">
    <property type="entry name" value="IRS"/>
    <property type="match status" value="1"/>
</dbReference>
<feature type="region of interest" description="Disordered" evidence="3">
    <location>
        <begin position="788"/>
        <end position="910"/>
    </location>
</feature>
<dbReference type="PaxDb" id="6945-B7Q529"/>
<evidence type="ECO:0000256" key="3">
    <source>
        <dbReference type="SAM" id="MobiDB-lite"/>
    </source>
</evidence>
<feature type="compositionally biased region" description="Polar residues" evidence="3">
    <location>
        <begin position="1233"/>
        <end position="1252"/>
    </location>
</feature>
<dbReference type="InterPro" id="IPR046757">
    <property type="entry name" value="YL1_N"/>
</dbReference>
<feature type="compositionally biased region" description="Polar residues" evidence="3">
    <location>
        <begin position="811"/>
        <end position="830"/>
    </location>
</feature>
<organism>
    <name type="scientific">Ixodes scapularis</name>
    <name type="common">Black-legged tick</name>
    <name type="synonym">Deer tick</name>
    <dbReference type="NCBI Taxonomy" id="6945"/>
    <lineage>
        <taxon>Eukaryota</taxon>
        <taxon>Metazoa</taxon>
        <taxon>Ecdysozoa</taxon>
        <taxon>Arthropoda</taxon>
        <taxon>Chelicerata</taxon>
        <taxon>Arachnida</taxon>
        <taxon>Acari</taxon>
        <taxon>Parasitiformes</taxon>
        <taxon>Ixodida</taxon>
        <taxon>Ixodoidea</taxon>
        <taxon>Ixodidae</taxon>
        <taxon>Ixodinae</taxon>
        <taxon>Ixodes</taxon>
    </lineage>
</organism>
<feature type="compositionally biased region" description="Polar residues" evidence="3">
    <location>
        <begin position="956"/>
        <end position="966"/>
    </location>
</feature>
<dbReference type="SMART" id="SM01244">
    <property type="entry name" value="IRS"/>
    <property type="match status" value="1"/>
</dbReference>
<proteinExistence type="evidence at protein level"/>
<dbReference type="SUPFAM" id="SSF50729">
    <property type="entry name" value="PH domain-like"/>
    <property type="match status" value="1"/>
</dbReference>
<feature type="region of interest" description="Disordered" evidence="3">
    <location>
        <begin position="1012"/>
        <end position="1081"/>
    </location>
</feature>
<evidence type="ECO:0000256" key="1">
    <source>
        <dbReference type="ARBA" id="ARBA00006832"/>
    </source>
</evidence>
<feature type="compositionally biased region" description="Low complexity" evidence="3">
    <location>
        <begin position="438"/>
        <end position="454"/>
    </location>
</feature>
<evidence type="ECO:0007829" key="8">
    <source>
        <dbReference type="PeptideAtlas" id="B7Q529"/>
    </source>
</evidence>
<keyword evidence="7" id="KW-1185">Reference proteome</keyword>
<feature type="compositionally biased region" description="Polar residues" evidence="3">
    <location>
        <begin position="974"/>
        <end position="993"/>
    </location>
</feature>
<evidence type="ECO:0000313" key="5">
    <source>
        <dbReference type="EMBL" id="EEC13951.1"/>
    </source>
</evidence>
<feature type="region of interest" description="Disordered" evidence="3">
    <location>
        <begin position="427"/>
        <end position="456"/>
    </location>
</feature>
<dbReference type="PROSITE" id="PS51064">
    <property type="entry name" value="IRS_PTB"/>
    <property type="match status" value="1"/>
</dbReference>
<name>B7Q529_IXOSC</name>
<dbReference type="EMBL" id="ABJB010345468">
    <property type="status" value="NOT_ANNOTATED_CDS"/>
    <property type="molecule type" value="Genomic_DNA"/>
</dbReference>
<feature type="compositionally biased region" description="Low complexity" evidence="3">
    <location>
        <begin position="894"/>
        <end position="907"/>
    </location>
</feature>
<dbReference type="OrthoDB" id="6537982at2759"/>
<dbReference type="PANTHER" id="PTHR13275:SF4">
    <property type="entry name" value="VACUOLAR PROTEIN SORTING-ASSOCIATED PROTEIN 72 HOMOLOG"/>
    <property type="match status" value="1"/>
</dbReference>
<feature type="region of interest" description="Disordered" evidence="3">
    <location>
        <begin position="942"/>
        <end position="993"/>
    </location>
</feature>
<dbReference type="EMBL" id="DS859341">
    <property type="protein sequence ID" value="EEC13951.1"/>
    <property type="molecule type" value="Genomic_DNA"/>
</dbReference>
<dbReference type="EMBL" id="ABJB010499724">
    <property type="status" value="NOT_ANNOTATED_CDS"/>
    <property type="molecule type" value="Genomic_DNA"/>
</dbReference>
<dbReference type="EMBL" id="ABJB010709677">
    <property type="status" value="NOT_ANNOTATED_CDS"/>
    <property type="molecule type" value="Genomic_DNA"/>
</dbReference>
<comment type="similarity">
    <text evidence="1">Belongs to the VPS72/YL1 family.</text>
</comment>
<dbReference type="EMBL" id="ABJB010942037">
    <property type="status" value="NOT_ANNOTATED_CDS"/>
    <property type="molecule type" value="Genomic_DNA"/>
</dbReference>
<dbReference type="VEuPathDB" id="VectorBase:ISCW011197"/>
<protein>
    <recommendedName>
        <fullName evidence="2">Vacuolar protein sorting-associated protein 72 homolog</fullName>
    </recommendedName>
</protein>
<dbReference type="PANTHER" id="PTHR13275">
    <property type="entry name" value="YL-1 PROTEIN TRANSCRIPTION FACTOR-LIKE 1"/>
    <property type="match status" value="1"/>
</dbReference>
<dbReference type="STRING" id="6945.B7Q529"/>
<feature type="region of interest" description="Disordered" evidence="3">
    <location>
        <begin position="1232"/>
        <end position="1358"/>
    </location>
</feature>
<dbReference type="Pfam" id="PF05764">
    <property type="entry name" value="YL1"/>
    <property type="match status" value="1"/>
</dbReference>
<feature type="compositionally biased region" description="Basic and acidic residues" evidence="3">
    <location>
        <begin position="1284"/>
        <end position="1304"/>
    </location>
</feature>
<reference evidence="6" key="2">
    <citation type="submission" date="2020-05" db="UniProtKB">
        <authorList>
            <consortium name="EnsemblMetazoa"/>
        </authorList>
    </citation>
    <scope>IDENTIFICATION</scope>
    <source>
        <strain evidence="6">wikel</strain>
    </source>
</reference>
<dbReference type="SMART" id="SM00993">
    <property type="entry name" value="YL1_C"/>
    <property type="match status" value="1"/>
</dbReference>
<feature type="domain" description="IRS-type PTB" evidence="4">
    <location>
        <begin position="102"/>
        <end position="207"/>
    </location>
</feature>
<feature type="compositionally biased region" description="Low complexity" evidence="3">
    <location>
        <begin position="1062"/>
        <end position="1078"/>
    </location>
</feature>
<feature type="region of interest" description="Disordered" evidence="3">
    <location>
        <begin position="747"/>
        <end position="771"/>
    </location>
</feature>
<evidence type="ECO:0000313" key="6">
    <source>
        <dbReference type="EnsemblMetazoa" id="ISCW011197-PA"/>
    </source>
</evidence>
<dbReference type="Gene3D" id="2.30.29.30">
    <property type="entry name" value="Pleckstrin-homology domain (PH domain)/Phosphotyrosine-binding domain (PTB)"/>
    <property type="match status" value="2"/>
</dbReference>
<dbReference type="VEuPathDB" id="VectorBase:ISCI011197"/>
<reference evidence="5 7" key="1">
    <citation type="submission" date="2008-03" db="EMBL/GenBank/DDBJ databases">
        <title>Annotation of Ixodes scapularis.</title>
        <authorList>
            <consortium name="Ixodes scapularis Genome Project Consortium"/>
            <person name="Caler E."/>
            <person name="Hannick L.I."/>
            <person name="Bidwell S."/>
            <person name="Joardar V."/>
            <person name="Thiagarajan M."/>
            <person name="Amedeo P."/>
            <person name="Galinsky K.J."/>
            <person name="Schobel S."/>
            <person name="Inman J."/>
            <person name="Hostetler J."/>
            <person name="Miller J."/>
            <person name="Hammond M."/>
            <person name="Megy K."/>
            <person name="Lawson D."/>
            <person name="Kodira C."/>
            <person name="Sutton G."/>
            <person name="Meyer J."/>
            <person name="Hill C.A."/>
            <person name="Birren B."/>
            <person name="Nene V."/>
            <person name="Collins F."/>
            <person name="Alarcon-Chaidez F."/>
            <person name="Wikel S."/>
            <person name="Strausberg R."/>
        </authorList>
    </citation>
    <scope>NUCLEOTIDE SEQUENCE [LARGE SCALE GENOMIC DNA]</scope>
    <source>
        <strain evidence="7">Wikel</strain>
        <strain evidence="5">Wikel colony</strain>
    </source>
</reference>
<feature type="region of interest" description="Disordered" evidence="3">
    <location>
        <begin position="673"/>
        <end position="714"/>
    </location>
</feature>
<evidence type="ECO:0000256" key="2">
    <source>
        <dbReference type="ARBA" id="ARBA00020000"/>
    </source>
</evidence>
<dbReference type="EMBL" id="ABJB010194913">
    <property type="status" value="NOT_ANNOTATED_CDS"/>
    <property type="molecule type" value="Genomic_DNA"/>
</dbReference>
<evidence type="ECO:0000313" key="7">
    <source>
        <dbReference type="Proteomes" id="UP000001555"/>
    </source>
</evidence>
<evidence type="ECO:0000259" key="4">
    <source>
        <dbReference type="PROSITE" id="PS51064"/>
    </source>
</evidence>
<dbReference type="EMBL" id="ABJB010032288">
    <property type="status" value="NOT_ANNOTATED_CDS"/>
    <property type="molecule type" value="Genomic_DNA"/>
</dbReference>
<dbReference type="Proteomes" id="UP000001555">
    <property type="component" value="Unassembled WGS sequence"/>
</dbReference>
<accession>B7Q529</accession>
<sequence>MASSPGAEWMALIALSVCEELRSSRLLYCIHVQLYRDSRERCKSGPTKASLSLAGCLGLEAGFTLDKESHTLALICPDLVLALAFDSRELLIQWQVKIRANVAEVQQFLVQIWHSPGRAKLASGPARLHLQDHLFCLTSGIPPRLLGTWPLKELRRFGLVDGKFCFEGGSKCGKGEGLHVLHTNQTEELAEAFEAASRGKLASRKKLPCKPSVLETPSRMSLQPRARAQDSSQCCSSESRQPLLGSSCSDAGSCDACSEIVRFASDAQLSDDVFRSRTFCKVHYSEAESADTVSLTISDIQETPPSAKEMVPDTTLPMNPTPANGSAPAVWTYTHCGKCGRHYCARCSYGSHSSQSGKSPDGSKGFAPHWTMDLRVAPSQASDAAVHSRLSGVGSMAGVRPSSSGATPSPMVDLPAGIHQSMLPCPCTSRSSQPRVDSGITRSSSGSSDSPLGSPKRLTQAAFFPAPVAKPLNSPVPCQTPKSACTCGLRPLAQYLNYDVPRAALAKLYLREQLIQQECQASGRAGCVLPVACNCGGGLLSEPLSTCHEPCTCRRVACWAGSLVPCLRRTANCGEDSHPAQVVPLNCPTAPATICKEPGKKAECGSLQTPFVSAEQLTMNHKFPEDPCSNYANCQFIESLSLYQNTCGLSLAVQQPENEKTLEVVKEQKASAGTKTCEASPLHGSKSLESTADHAGSLKRPKVKSSPSNSSGESYEVMSFRNASDHRLTVVCDGNYVAMRPIEPCKCDNENRSASVSRSENQDTKRTPLPLRPFMPYLLPCEEEFVEEASSDNEPGWKATEGSRDRFFKNGWSTGGKSSQTKPSALSNSLGDLKRKVLTKRRSNSADGRQESAELSETEDYPVASPTRACQSKERRSALSKLPLRSRERSGNHPVDVTPPSSVPSTPNNRSMENLFRIPFHRSADCLKLKGDFHFSEEDLSVNGRETSDTRDIPSAGSSIKRSSSVPCKPQPLDQISSPSDSGVSTSLPESSETVCELAAHDGILLTGIHSSLPTRLDEGPGVRPSSSGATPSPMVDLPAGIHQSMLPCPCTSRSSQPRVDSGITRSSSGSSDSPLGSPKRLTQAAFFPAPVAKPLNSPVPCQTPKSASFARCPQQQQLQYALLGNVGPAIGKTCSGGSSTTSSDSDYIETLSLCSSGSNGSGSEYVRCCDDCKATPACPAVSCALKPRSAKEYNSVDRSGVRPEGEEERYAAHVLACHRAHHHAPIHLTLPKASSSSRGSPAKQAFTSSSSEGDEAAGTRKRRVVTKSYVEPLKEKKKKKAEKTKAEKPPKKPKRTSEEHLESSADGTSSTPSVERKSVRRSTQAKSREAELRRQEQEEQRRQRYTRKPDSEPYYHPTQEQLLEEAKITEQENLRSLESYQRLELEKKKAKIVKNAHRGPTIRYHSISMPLIEEVETQSGGPSPRCSRNFITFPDDATLRENFPNAKPKAASRSVCPITRLPARYFDPVTLIPYANLQAFRVLREAYYAQLEQKGDTRQPEVAAWVEWRRRSRAQRAALANKAS</sequence>
<keyword evidence="8" id="KW-1267">Proteomics identification</keyword>
<dbReference type="HOGENOM" id="CLU_247557_0_0_1"/>
<dbReference type="EMBL" id="ABJB010867300">
    <property type="status" value="NOT_ANNOTATED_CDS"/>
    <property type="molecule type" value="Genomic_DNA"/>
</dbReference>
<dbReference type="GO" id="GO:0005634">
    <property type="term" value="C:nucleus"/>
    <property type="evidence" value="ECO:0000318"/>
    <property type="project" value="GO_Central"/>
</dbReference>
<dbReference type="InParanoid" id="B7Q529"/>
<dbReference type="VEuPathDB" id="VectorBase:ISCP_013408"/>
<dbReference type="EMBL" id="ABJB010557110">
    <property type="status" value="NOT_ANNOTATED_CDS"/>
    <property type="molecule type" value="Genomic_DNA"/>
</dbReference>
<feature type="compositionally biased region" description="Basic and acidic residues" evidence="3">
    <location>
        <begin position="1327"/>
        <end position="1354"/>
    </location>
</feature>
<dbReference type="EnsemblMetazoa" id="ISCW011197-RA">
    <property type="protein sequence ID" value="ISCW011197-PA"/>
    <property type="gene ID" value="ISCW011197"/>
</dbReference>
<dbReference type="EMBL" id="ABJB010422470">
    <property type="status" value="NOT_ANNOTATED_CDS"/>
    <property type="molecule type" value="Genomic_DNA"/>
</dbReference>
<dbReference type="InterPro" id="IPR011993">
    <property type="entry name" value="PH-like_dom_sf"/>
</dbReference>
<dbReference type="EMBL" id="ABJB010171186">
    <property type="status" value="NOT_ANNOTATED_CDS"/>
    <property type="molecule type" value="Genomic_DNA"/>
</dbReference>
<dbReference type="InterPro" id="IPR002404">
    <property type="entry name" value="IRS_PTB"/>
</dbReference>
<dbReference type="VEuPathDB" id="VectorBase:ISCP_007428"/>
<dbReference type="Pfam" id="PF08265">
    <property type="entry name" value="YL1_C"/>
    <property type="match status" value="1"/>
</dbReference>
<dbReference type="InterPro" id="IPR013272">
    <property type="entry name" value="Vps72/YL1_C"/>
</dbReference>